<dbReference type="RefSeq" id="WP_273988156.1">
    <property type="nucleotide sequence ID" value="NZ_BAABQT010000015.1"/>
</dbReference>
<evidence type="ECO:0000256" key="3">
    <source>
        <dbReference type="ARBA" id="ARBA00023295"/>
    </source>
</evidence>
<dbReference type="Gene3D" id="3.20.20.80">
    <property type="entry name" value="Glycosidases"/>
    <property type="match status" value="1"/>
</dbReference>
<evidence type="ECO:0000256" key="4">
    <source>
        <dbReference type="SAM" id="SignalP"/>
    </source>
</evidence>
<gene>
    <name evidence="7" type="ORF">M8445_12690</name>
</gene>
<dbReference type="Gene3D" id="3.30.379.10">
    <property type="entry name" value="Chitobiase/beta-hexosaminidase domain 2-like"/>
    <property type="match status" value="1"/>
</dbReference>
<dbReference type="InterPro" id="IPR015883">
    <property type="entry name" value="Glyco_hydro_20_cat"/>
</dbReference>
<dbReference type="InterPro" id="IPR015882">
    <property type="entry name" value="HEX_bac_N"/>
</dbReference>
<name>A0ABY7V0M9_9DEIO</name>
<keyword evidence="2" id="KW-0378">Hydrolase</keyword>
<feature type="domain" description="Glycoside hydrolase family 20 catalytic" evidence="5">
    <location>
        <begin position="234"/>
        <end position="393"/>
    </location>
</feature>
<accession>A0ABY7V0M9</accession>
<keyword evidence="4" id="KW-0732">Signal</keyword>
<dbReference type="InterPro" id="IPR029018">
    <property type="entry name" value="Hex-like_dom2"/>
</dbReference>
<feature type="signal peptide" evidence="4">
    <location>
        <begin position="1"/>
        <end position="24"/>
    </location>
</feature>
<feature type="chain" id="PRO_5046015779" evidence="4">
    <location>
        <begin position="25"/>
        <end position="685"/>
    </location>
</feature>
<protein>
    <submittedName>
        <fullName evidence="7">Beta-N-acetylhexosaminidase</fullName>
    </submittedName>
</protein>
<dbReference type="SUPFAM" id="SSF51445">
    <property type="entry name" value="(Trans)glycosidases"/>
    <property type="match status" value="1"/>
</dbReference>
<evidence type="ECO:0000259" key="5">
    <source>
        <dbReference type="Pfam" id="PF00728"/>
    </source>
</evidence>
<dbReference type="PANTHER" id="PTHR21040">
    <property type="entry name" value="BCDNA.GH04120"/>
    <property type="match status" value="1"/>
</dbReference>
<sequence>MKPNRSFVALLLALSAGSSVPAGAVPVTVTPAPAARLVTPFPGVVPQPRAAQFPPGMLPLAGLGVRVVGGAPELAWAARDLRAEWQTRLGASLAATGPDAAGSAPKITVGTLADPDLAARAQKAGLLTRDPEGYALWVDAGGAFVVGADARGAYLGAQSLRQLLTPDGLRFARITDAPALKQRIAMIYLDSTSQGVNDRLIPLLAALKFNAVLVMSDYVQWDTARAGGFAHPGGATKAEARRVADLARSHGLEVIPLIETLGHVGWMFYGGKNLDLRQDEGSQNPYAYDTLNPATYDRVILPILKEAVEVFRPARVHLGHDEVRSRDRFPARENGKAVGFEKLFVDDVLKLHGYLKSMNVSSMIWHDTAFADAVVGSVPARLPRDLQVAYWAYAPGTAFPALKTVRDLGFPVLGASWSDPGNAEGFARAAAQGGAAGMIQTRWTGYFGNPSLWDGNAEQGVAFVRAASAFWNPAAPPLTDAAARYRDLYRPAEYRARAGATVNLGPLVTRALADDDGSGWIGKGSDIDLRNLKPGVQRLGEYTFDISGAVMLRGSRASVKGLPPQAVIDLDRRASGLVFLQTTGWPAATPRESVGRYEIEYADGTRQTLPLEYGRHLRAWTDLQPTSMIPAPAWTGKTGDGLDVNLTALEWINPRPDTVIRRVTLVSGGGNANPALLGLTLLGAP</sequence>
<reference evidence="7 8" key="1">
    <citation type="submission" date="2022-12" db="EMBL/GenBank/DDBJ databases">
        <title>Genome Sequence of Deinococcus aquaticus Type Strain PB314.</title>
        <authorList>
            <person name="Albert C."/>
            <person name="Hill J."/>
            <person name="Boren L."/>
            <person name="Scholz-Ng S."/>
            <person name="Fatema N."/>
            <person name="Grosso R."/>
            <person name="Soboslay E."/>
            <person name="Tuohy J."/>
        </authorList>
    </citation>
    <scope>NUCLEOTIDE SEQUENCE [LARGE SCALE GENOMIC DNA]</scope>
    <source>
        <strain evidence="7 8">PB-314</strain>
    </source>
</reference>
<keyword evidence="8" id="KW-1185">Reference proteome</keyword>
<dbReference type="Pfam" id="PF00728">
    <property type="entry name" value="Glyco_hydro_20"/>
    <property type="match status" value="1"/>
</dbReference>
<organism evidence="7 8">
    <name type="scientific">Deinococcus aquaticus</name>
    <dbReference type="NCBI Taxonomy" id="328692"/>
    <lineage>
        <taxon>Bacteria</taxon>
        <taxon>Thermotogati</taxon>
        <taxon>Deinococcota</taxon>
        <taxon>Deinococci</taxon>
        <taxon>Deinococcales</taxon>
        <taxon>Deinococcaceae</taxon>
        <taxon>Deinococcus</taxon>
    </lineage>
</organism>
<dbReference type="EMBL" id="CP115165">
    <property type="protein sequence ID" value="WDA58194.1"/>
    <property type="molecule type" value="Genomic_DNA"/>
</dbReference>
<dbReference type="PANTHER" id="PTHR21040:SF8">
    <property type="entry name" value="BCDNA.GH04120"/>
    <property type="match status" value="1"/>
</dbReference>
<comment type="similarity">
    <text evidence="1">Belongs to the glycosyl hydrolase 20 family.</text>
</comment>
<dbReference type="SUPFAM" id="SSF55545">
    <property type="entry name" value="beta-N-acetylhexosaminidase-like domain"/>
    <property type="match status" value="1"/>
</dbReference>
<dbReference type="InterPro" id="IPR038901">
    <property type="entry name" value="HEXDC-like"/>
</dbReference>
<feature type="domain" description="Beta-hexosaminidase bacterial type N-terminal" evidence="6">
    <location>
        <begin position="42"/>
        <end position="177"/>
    </location>
</feature>
<proteinExistence type="inferred from homology"/>
<dbReference type="Pfam" id="PF02838">
    <property type="entry name" value="Glyco_hydro_20b"/>
    <property type="match status" value="1"/>
</dbReference>
<evidence type="ECO:0000313" key="7">
    <source>
        <dbReference type="EMBL" id="WDA58194.1"/>
    </source>
</evidence>
<evidence type="ECO:0000313" key="8">
    <source>
        <dbReference type="Proteomes" id="UP001217044"/>
    </source>
</evidence>
<keyword evidence="3" id="KW-0326">Glycosidase</keyword>
<evidence type="ECO:0000256" key="1">
    <source>
        <dbReference type="ARBA" id="ARBA00006285"/>
    </source>
</evidence>
<dbReference type="Proteomes" id="UP001217044">
    <property type="component" value="Chromosome"/>
</dbReference>
<evidence type="ECO:0000256" key="2">
    <source>
        <dbReference type="ARBA" id="ARBA00022801"/>
    </source>
</evidence>
<dbReference type="InterPro" id="IPR017853">
    <property type="entry name" value="GH"/>
</dbReference>
<evidence type="ECO:0000259" key="6">
    <source>
        <dbReference type="Pfam" id="PF02838"/>
    </source>
</evidence>